<dbReference type="EMBL" id="BNBO01000024">
    <property type="protein sequence ID" value="GHH75100.1"/>
    <property type="molecule type" value="Genomic_DNA"/>
</dbReference>
<dbReference type="AlphaFoldDB" id="A0A919KVR4"/>
<keyword evidence="2" id="KW-1185">Reference proteome</keyword>
<name>A0A919KVR4_9ACTN</name>
<reference evidence="1" key="1">
    <citation type="journal article" date="2014" name="Int. J. Syst. Evol. Microbiol.">
        <title>Complete genome sequence of Corynebacterium casei LMG S-19264T (=DSM 44701T), isolated from a smear-ripened cheese.</title>
        <authorList>
            <consortium name="US DOE Joint Genome Institute (JGI-PGF)"/>
            <person name="Walter F."/>
            <person name="Albersmeier A."/>
            <person name="Kalinowski J."/>
            <person name="Ruckert C."/>
        </authorList>
    </citation>
    <scope>NUCLEOTIDE SEQUENCE</scope>
    <source>
        <strain evidence="1">JCM 4646</strain>
    </source>
</reference>
<evidence type="ECO:0000313" key="2">
    <source>
        <dbReference type="Proteomes" id="UP000617734"/>
    </source>
</evidence>
<reference evidence="1" key="2">
    <citation type="submission" date="2020-09" db="EMBL/GenBank/DDBJ databases">
        <authorList>
            <person name="Sun Q."/>
            <person name="Ohkuma M."/>
        </authorList>
    </citation>
    <scope>NUCLEOTIDE SEQUENCE</scope>
    <source>
        <strain evidence="1">JCM 4646</strain>
    </source>
</reference>
<protein>
    <submittedName>
        <fullName evidence="1">Uncharacterized protein</fullName>
    </submittedName>
</protein>
<evidence type="ECO:0000313" key="1">
    <source>
        <dbReference type="EMBL" id="GHH75100.1"/>
    </source>
</evidence>
<organism evidence="1 2">
    <name type="scientific">Kitasatospora indigofera</name>
    <dbReference type="NCBI Taxonomy" id="67307"/>
    <lineage>
        <taxon>Bacteria</taxon>
        <taxon>Bacillati</taxon>
        <taxon>Actinomycetota</taxon>
        <taxon>Actinomycetes</taxon>
        <taxon>Kitasatosporales</taxon>
        <taxon>Streptomycetaceae</taxon>
        <taxon>Kitasatospora</taxon>
    </lineage>
</organism>
<dbReference type="Proteomes" id="UP000617734">
    <property type="component" value="Unassembled WGS sequence"/>
</dbReference>
<proteinExistence type="predicted"/>
<accession>A0A919KVR4</accession>
<gene>
    <name evidence="1" type="ORF">GCM10018781_43310</name>
</gene>
<sequence length="159" mass="16739">MVRVHTGEGTGAAVEAEIVALATSGATTLVGLMATDAWTQARSRFAVLLGRGRTDRDALVGDLDEARAELVRAREAGDDAAAGEAAAEWRGRLRRVLRDDPAAVAELQEILAEFSPQAVEPVRAEVHNSISGTVGTAVMGRDLSNFTIGAPAPRPRRGR</sequence>
<comment type="caution">
    <text evidence="1">The sequence shown here is derived from an EMBL/GenBank/DDBJ whole genome shotgun (WGS) entry which is preliminary data.</text>
</comment>